<reference evidence="1 2" key="1">
    <citation type="journal article" date="2015" name="Environ. Microbiol.">
        <title>Genome analyses suggest the presence of polyploidy and recent human-driven expansions in eight global populations of the honeybee pathogen Nosema ceranae.</title>
        <authorList>
            <person name="Pelin A."/>
            <person name="Selman M."/>
            <person name="Aris-Brosou S."/>
            <person name="Farinelli L."/>
            <person name="Corradi N."/>
        </authorList>
    </citation>
    <scope>NUCLEOTIDE SEQUENCE [LARGE SCALE GENOMIC DNA]</scope>
    <source>
        <strain evidence="1 2">PA08 1199</strain>
    </source>
</reference>
<dbReference type="VEuPathDB" id="MicrosporidiaDB:NCER_100527"/>
<proteinExistence type="predicted"/>
<dbReference type="OrthoDB" id="2194866at2759"/>
<keyword evidence="2" id="KW-1185">Reference proteome</keyword>
<name>A0A0F9YP48_9MICR</name>
<dbReference type="Proteomes" id="UP000034350">
    <property type="component" value="Unassembled WGS sequence"/>
</dbReference>
<evidence type="ECO:0000313" key="1">
    <source>
        <dbReference type="EMBL" id="KKO74447.1"/>
    </source>
</evidence>
<dbReference type="VEuPathDB" id="MicrosporidiaDB:G9O61_00g019230"/>
<evidence type="ECO:0000313" key="2">
    <source>
        <dbReference type="Proteomes" id="UP000034350"/>
    </source>
</evidence>
<sequence length="268" mass="31788">MWLYFTKIKAYSLDLLLNKKILIRSIPYVNFIIAEDISDFSLNVFHTKNLDHISTGYNKIALLEKDNNKYKIKIGNYYICQNKDEICNYNPPDKKCLDKNFNKIDCDVCRNKTIKACDKQVDLWDIELTSLGYIIKQNDQCLTIGFKLLLDECKESKSQLFGFEDYELMSCVENFNFKKDPQTRKEAIDLIKMNKLAQQLAKNNPKINKKLNDKKKEEAIDEVLKNLIPDIENKPKMKKLWKNLWNYDFKGWSLPKGFKLKMFCSKWW</sequence>
<comment type="caution">
    <text evidence="1">The sequence shown here is derived from an EMBL/GenBank/DDBJ whole genome shotgun (WGS) entry which is preliminary data.</text>
</comment>
<dbReference type="AlphaFoldDB" id="A0A0F9YP48"/>
<protein>
    <submittedName>
        <fullName evidence="1">Uncharacterized protein</fullName>
    </submittedName>
</protein>
<organism evidence="1 2">
    <name type="scientific">Vairimorpha ceranae</name>
    <dbReference type="NCBI Taxonomy" id="40302"/>
    <lineage>
        <taxon>Eukaryota</taxon>
        <taxon>Fungi</taxon>
        <taxon>Fungi incertae sedis</taxon>
        <taxon>Microsporidia</taxon>
        <taxon>Nosematidae</taxon>
        <taxon>Vairimorpha</taxon>
    </lineage>
</organism>
<dbReference type="EMBL" id="JPQZ01000071">
    <property type="protein sequence ID" value="KKO74447.1"/>
    <property type="molecule type" value="Genomic_DNA"/>
</dbReference>
<gene>
    <name evidence="1" type="ORF">AAJ76_7100012254</name>
</gene>
<dbReference type="OMA" id="DYELMSC"/>
<dbReference type="RefSeq" id="XP_024330189.1">
    <property type="nucleotide sequence ID" value="XM_024476327.1"/>
</dbReference>
<accession>A0A0F9YP48</accession>
<dbReference type="GeneID" id="36321280"/>
<dbReference type="VEuPathDB" id="MicrosporidiaDB:AAJ76_7100012254"/>